<name>A0ABQ9IPA3_9NEOP</name>
<reference evidence="1 2" key="1">
    <citation type="submission" date="2023-02" db="EMBL/GenBank/DDBJ databases">
        <title>LHISI_Scaffold_Assembly.</title>
        <authorList>
            <person name="Stuart O.P."/>
            <person name="Cleave R."/>
            <person name="Magrath M.J.L."/>
            <person name="Mikheyev A.S."/>
        </authorList>
    </citation>
    <scope>NUCLEOTIDE SEQUENCE [LARGE SCALE GENOMIC DNA]</scope>
    <source>
        <strain evidence="1">Daus_M_001</strain>
        <tissue evidence="1">Leg muscle</tissue>
    </source>
</reference>
<gene>
    <name evidence="1" type="ORF">PR048_003389</name>
</gene>
<dbReference type="Proteomes" id="UP001159363">
    <property type="component" value="Chromosome 1"/>
</dbReference>
<organism evidence="1 2">
    <name type="scientific">Dryococelus australis</name>
    <dbReference type="NCBI Taxonomy" id="614101"/>
    <lineage>
        <taxon>Eukaryota</taxon>
        <taxon>Metazoa</taxon>
        <taxon>Ecdysozoa</taxon>
        <taxon>Arthropoda</taxon>
        <taxon>Hexapoda</taxon>
        <taxon>Insecta</taxon>
        <taxon>Pterygota</taxon>
        <taxon>Neoptera</taxon>
        <taxon>Polyneoptera</taxon>
        <taxon>Phasmatodea</taxon>
        <taxon>Verophasmatodea</taxon>
        <taxon>Anareolatae</taxon>
        <taxon>Phasmatidae</taxon>
        <taxon>Eurycanthinae</taxon>
        <taxon>Dryococelus</taxon>
    </lineage>
</organism>
<keyword evidence="2" id="KW-1185">Reference proteome</keyword>
<evidence type="ECO:0000313" key="2">
    <source>
        <dbReference type="Proteomes" id="UP001159363"/>
    </source>
</evidence>
<dbReference type="EMBL" id="JARBHB010000001">
    <property type="protein sequence ID" value="KAJ8898029.1"/>
    <property type="molecule type" value="Genomic_DNA"/>
</dbReference>
<accession>A0ABQ9IPA3</accession>
<proteinExistence type="predicted"/>
<comment type="caution">
    <text evidence="1">The sequence shown here is derived from an EMBL/GenBank/DDBJ whole genome shotgun (WGS) entry which is preliminary data.</text>
</comment>
<sequence length="904" mass="100011">MKLHGGVLNSNILETRWMELAWSDRAAFRRLVQVPEHCAKCIFAGNFACFEGNSSDFKRLGEGGGGIKILREIKEIQYDCRGSQLSAGRQMWRLLEFSGCVAYKATRARQLLPDIWDRDIAGSICSKPWDSVFIFKLPTGSTGGKFVSGDAVAALQSDVISVGVKDAADMCADPANCRRVLEVVVELVISQFPTRHVSFRLQSAAQLFRTLCRTAVLPYLRNVDNMCCSEEVSLDLINNMRDEASPHFNMADEEYLCKQLPDRWMGRGRPVAYPRSSDVAALRQRMDRGCQQNHGTSRLLSCASLRCDMSRRALRCKVEILSIACKGESLLTHMQCLIAPTHKACSVSVVILYCANQISDSNEAHRLNYVRMFVFFFLLPLKEIMGARDVLTESRVSVYKESTARHGGVKWVVLQPTPYAYKDRKSCKETCITAERDWAAMACGWGHDYLPKLPGTVVRAEGKGGVGWVGVRLIPGHVRIPLRIVLVYESPKSRPPTPRPTNGTSATEVFASGIRRDVIEMAAVNPRSPAPRPDRVNLLFLATQVFVVVIRGRLTFNGPAFRTFEAEKRASGNGYIVARIKCCAIAAKSKPLILLARSLWQGSVRGPLVFLLVAVHDKARTFEINLAAKSLSLPTYILMAALSDMRPVKLVTMDGNDKSHINVVQVLHSTNERRNGLVFVCVLFFIAVGVVSDSSHFHAETASAFMESIEGCIRVCGAYISLPPRLENGSKRGEGYSVLRFKFAIATKRKKACSVSVVVLFRANQICNCGIFLHANTLDGLSGIVLRKERVSRTLQRSSRQQVNELVIVEVLNAGEGKANGNVRHISYVRKSGRPCSRESNPVSLGGKQELYSDCCTTGAGWAGSARVPSITSLKCKKSRLSYAIDIGIETCSSWWEADVVLHR</sequence>
<evidence type="ECO:0000313" key="1">
    <source>
        <dbReference type="EMBL" id="KAJ8898029.1"/>
    </source>
</evidence>
<protein>
    <submittedName>
        <fullName evidence="1">Uncharacterized protein</fullName>
    </submittedName>
</protein>